<keyword evidence="8" id="KW-0614">Plasmid</keyword>
<dbReference type="EMBL" id="CP120354">
    <property type="protein sequence ID" value="WET66715.1"/>
    <property type="molecule type" value="Genomic_DNA"/>
</dbReference>
<dbReference type="CDD" id="cd06171">
    <property type="entry name" value="Sigma70_r4"/>
    <property type="match status" value="1"/>
</dbReference>
<evidence type="ECO:0000313" key="9">
    <source>
        <dbReference type="Proteomes" id="UP001198806"/>
    </source>
</evidence>
<dbReference type="GO" id="GO:0006352">
    <property type="term" value="P:DNA-templated transcription initiation"/>
    <property type="evidence" value="ECO:0007669"/>
    <property type="project" value="InterPro"/>
</dbReference>
<gene>
    <name evidence="7" type="ORF">LI194_18260</name>
    <name evidence="8" type="ORF">P2T59_22745</name>
</gene>
<evidence type="ECO:0000313" key="10">
    <source>
        <dbReference type="Proteomes" id="UP001221009"/>
    </source>
</evidence>
<dbReference type="RefSeq" id="WP_008781223.1">
    <property type="nucleotide sequence ID" value="NZ_CP120354.1"/>
</dbReference>
<dbReference type="NCBIfam" id="TIGR02985">
    <property type="entry name" value="Sig70_bacteroi1"/>
    <property type="match status" value="1"/>
</dbReference>
<dbReference type="InterPro" id="IPR014327">
    <property type="entry name" value="RNA_pol_sigma70_bacteroid"/>
</dbReference>
<dbReference type="GO" id="GO:0003677">
    <property type="term" value="F:DNA binding"/>
    <property type="evidence" value="ECO:0007669"/>
    <property type="project" value="InterPro"/>
</dbReference>
<evidence type="ECO:0000256" key="2">
    <source>
        <dbReference type="ARBA" id="ARBA00023015"/>
    </source>
</evidence>
<feature type="domain" description="RNA polymerase sigma-70 region 2" evidence="5">
    <location>
        <begin position="29"/>
        <end position="91"/>
    </location>
</feature>
<reference evidence="7" key="1">
    <citation type="submission" date="2021-10" db="EMBL/GenBank/DDBJ databases">
        <title>Collection of gut derived symbiotic bacterial strains cultured from healthy donors.</title>
        <authorList>
            <person name="Lin H."/>
            <person name="Littmann E."/>
            <person name="Kohout C."/>
            <person name="Pamer E.G."/>
        </authorList>
    </citation>
    <scope>NUCLEOTIDE SEQUENCE</scope>
    <source>
        <strain evidence="7">DFI.2.94</strain>
    </source>
</reference>
<accession>A0AAP2QA47</accession>
<dbReference type="Pfam" id="PF08281">
    <property type="entry name" value="Sigma70_r4_2"/>
    <property type="match status" value="1"/>
</dbReference>
<dbReference type="PANTHER" id="PTHR43133:SF46">
    <property type="entry name" value="RNA POLYMERASE SIGMA-70 FACTOR ECF SUBFAMILY"/>
    <property type="match status" value="1"/>
</dbReference>
<dbReference type="AlphaFoldDB" id="A0AAP2QA47"/>
<dbReference type="Pfam" id="PF04542">
    <property type="entry name" value="Sigma70_r2"/>
    <property type="match status" value="1"/>
</dbReference>
<proteinExistence type="inferred from homology"/>
<dbReference type="Gene3D" id="1.10.10.10">
    <property type="entry name" value="Winged helix-like DNA-binding domain superfamily/Winged helix DNA-binding domain"/>
    <property type="match status" value="1"/>
</dbReference>
<evidence type="ECO:0000256" key="1">
    <source>
        <dbReference type="ARBA" id="ARBA00010641"/>
    </source>
</evidence>
<evidence type="ECO:0000256" key="3">
    <source>
        <dbReference type="ARBA" id="ARBA00023082"/>
    </source>
</evidence>
<dbReference type="InterPro" id="IPR007627">
    <property type="entry name" value="RNA_pol_sigma70_r2"/>
</dbReference>
<keyword evidence="3" id="KW-0731">Sigma factor</keyword>
<dbReference type="EMBL" id="JAJCNI010000028">
    <property type="protein sequence ID" value="MCB6519732.1"/>
    <property type="molecule type" value="Genomic_DNA"/>
</dbReference>
<name>A0AAP2QA47_PARDI</name>
<dbReference type="InterPro" id="IPR013324">
    <property type="entry name" value="RNA_pol_sigma_r3/r4-like"/>
</dbReference>
<dbReference type="PANTHER" id="PTHR43133">
    <property type="entry name" value="RNA POLYMERASE ECF-TYPE SIGMA FACTO"/>
    <property type="match status" value="1"/>
</dbReference>
<evidence type="ECO:0000313" key="8">
    <source>
        <dbReference type="EMBL" id="WET66715.1"/>
    </source>
</evidence>
<evidence type="ECO:0000313" key="7">
    <source>
        <dbReference type="EMBL" id="MCB6519732.1"/>
    </source>
</evidence>
<sequence length="197" mass="23830">MKKEILQTTDERFLLSAMQHGDLKAYGVLFRRYYPILCAYATRFVELKDVEEIVQDVMLWLWENRETQTFETSLSQYLFKTVYHRAINVIAHHHSQLRADTFFYENMQEMLQETDYYQLEELKRRIKEAVDALPPIYREAFVMHRFKNKSYKEIAEFLQISPKTVDYRIQQALKQLRITLKDYLPLIMLLFPKNILS</sequence>
<evidence type="ECO:0000259" key="6">
    <source>
        <dbReference type="Pfam" id="PF08281"/>
    </source>
</evidence>
<dbReference type="SUPFAM" id="SSF88946">
    <property type="entry name" value="Sigma2 domain of RNA polymerase sigma factors"/>
    <property type="match status" value="1"/>
</dbReference>
<keyword evidence="2" id="KW-0805">Transcription regulation</keyword>
<dbReference type="GO" id="GO:0016987">
    <property type="term" value="F:sigma factor activity"/>
    <property type="evidence" value="ECO:0007669"/>
    <property type="project" value="UniProtKB-KW"/>
</dbReference>
<dbReference type="Proteomes" id="UP001221009">
    <property type="component" value="Plasmid unnamed"/>
</dbReference>
<feature type="domain" description="RNA polymerase sigma factor 70 region 4 type 2" evidence="6">
    <location>
        <begin position="124"/>
        <end position="176"/>
    </location>
</feature>
<comment type="similarity">
    <text evidence="1">Belongs to the sigma-70 factor family. ECF subfamily.</text>
</comment>
<dbReference type="InterPro" id="IPR039425">
    <property type="entry name" value="RNA_pol_sigma-70-like"/>
</dbReference>
<dbReference type="InterPro" id="IPR013325">
    <property type="entry name" value="RNA_pol_sigma_r2"/>
</dbReference>
<dbReference type="Proteomes" id="UP001198806">
    <property type="component" value="Unassembled WGS sequence"/>
</dbReference>
<dbReference type="Gene3D" id="1.10.1740.10">
    <property type="match status" value="1"/>
</dbReference>
<protein>
    <submittedName>
        <fullName evidence="7">RNA polymerase sigma-70 factor</fullName>
    </submittedName>
</protein>
<dbReference type="InterPro" id="IPR036388">
    <property type="entry name" value="WH-like_DNA-bd_sf"/>
</dbReference>
<evidence type="ECO:0000256" key="4">
    <source>
        <dbReference type="ARBA" id="ARBA00023163"/>
    </source>
</evidence>
<dbReference type="NCBIfam" id="TIGR02937">
    <property type="entry name" value="sigma70-ECF"/>
    <property type="match status" value="1"/>
</dbReference>
<evidence type="ECO:0000259" key="5">
    <source>
        <dbReference type="Pfam" id="PF04542"/>
    </source>
</evidence>
<dbReference type="SUPFAM" id="SSF88659">
    <property type="entry name" value="Sigma3 and sigma4 domains of RNA polymerase sigma factors"/>
    <property type="match status" value="1"/>
</dbReference>
<keyword evidence="4" id="KW-0804">Transcription</keyword>
<organism evidence="7 9">
    <name type="scientific">Parabacteroides distasonis</name>
    <dbReference type="NCBI Taxonomy" id="823"/>
    <lineage>
        <taxon>Bacteria</taxon>
        <taxon>Pseudomonadati</taxon>
        <taxon>Bacteroidota</taxon>
        <taxon>Bacteroidia</taxon>
        <taxon>Bacteroidales</taxon>
        <taxon>Tannerellaceae</taxon>
        <taxon>Parabacteroides</taxon>
    </lineage>
</organism>
<dbReference type="InterPro" id="IPR013249">
    <property type="entry name" value="RNA_pol_sigma70_r4_t2"/>
</dbReference>
<reference evidence="8" key="2">
    <citation type="submission" date="2023-03" db="EMBL/GenBank/DDBJ databases">
        <title>Parabacteroides distasonis, a bacteria resistant against UC.</title>
        <authorList>
            <person name="Dai W."/>
        </authorList>
    </citation>
    <scope>NUCLEOTIDE SEQUENCE</scope>
    <source>
        <strain evidence="8">F1-28</strain>
        <plasmid evidence="8">unnamed</plasmid>
    </source>
</reference>
<geneLocation type="plasmid" evidence="8 10">
    <name>unnamed</name>
</geneLocation>
<dbReference type="InterPro" id="IPR014284">
    <property type="entry name" value="RNA_pol_sigma-70_dom"/>
</dbReference>